<dbReference type="SUPFAM" id="SSF50800">
    <property type="entry name" value="PK beta-barrel domain-like"/>
    <property type="match status" value="1"/>
</dbReference>
<dbReference type="AlphaFoldDB" id="A0A6J4Q2D1"/>
<evidence type="ECO:0000259" key="1">
    <source>
        <dbReference type="Pfam" id="PF03476"/>
    </source>
</evidence>
<dbReference type="InterPro" id="IPR011037">
    <property type="entry name" value="Pyrv_Knase-like_insert_dom_sf"/>
</dbReference>
<accession>A0A6J4Q2D1</accession>
<sequence>MTPPAGTRVGTVALLRRFPLKSAGGEEPQAVQVREDGVVGDRWWVLEDAAGAPLRTRDHPRLAELEASIDDAGDLSAVVDGERLTGAALAPALVRRLRTEGLVLRRGDGPGGQRPPQAPVHVISEHAERDPAAPTDCDLGHRANVVLRLDADPPGAERTWVGARLRVGGAELVLTRTPRRCLGVYADVAAPGRLAVGDEVLLLDRPGPPAAAG</sequence>
<reference evidence="2" key="1">
    <citation type="submission" date="2020-02" db="EMBL/GenBank/DDBJ databases">
        <authorList>
            <person name="Meier V. D."/>
        </authorList>
    </citation>
    <scope>NUCLEOTIDE SEQUENCE</scope>
    <source>
        <strain evidence="2">AVDCRST_MAG35</strain>
    </source>
</reference>
<dbReference type="InterPro" id="IPR005303">
    <property type="entry name" value="MOCOS_middle"/>
</dbReference>
<name>A0A6J4Q2D1_9ACTN</name>
<protein>
    <recommendedName>
        <fullName evidence="1">Molybdenum cofactor sulfurase middle domain-containing protein</fullName>
    </recommendedName>
</protein>
<gene>
    <name evidence="2" type="ORF">AVDCRST_MAG35-2617</name>
</gene>
<organism evidence="2">
    <name type="scientific">uncultured Quadrisphaera sp</name>
    <dbReference type="NCBI Taxonomy" id="904978"/>
    <lineage>
        <taxon>Bacteria</taxon>
        <taxon>Bacillati</taxon>
        <taxon>Actinomycetota</taxon>
        <taxon>Actinomycetes</taxon>
        <taxon>Kineosporiales</taxon>
        <taxon>Kineosporiaceae</taxon>
        <taxon>Quadrisphaera</taxon>
        <taxon>environmental samples</taxon>
    </lineage>
</organism>
<evidence type="ECO:0000313" key="2">
    <source>
        <dbReference type="EMBL" id="CAA9431130.1"/>
    </source>
</evidence>
<dbReference type="Pfam" id="PF03476">
    <property type="entry name" value="MOSC_N"/>
    <property type="match status" value="1"/>
</dbReference>
<proteinExistence type="predicted"/>
<feature type="domain" description="Molybdenum cofactor sulfurase middle" evidence="1">
    <location>
        <begin position="10"/>
        <end position="83"/>
    </location>
</feature>
<dbReference type="EMBL" id="CADCUY010000522">
    <property type="protein sequence ID" value="CAA9431130.1"/>
    <property type="molecule type" value="Genomic_DNA"/>
</dbReference>